<protein>
    <submittedName>
        <fullName evidence="3">Nitrogenase-associated protein</fullName>
    </submittedName>
</protein>
<evidence type="ECO:0000313" key="4">
    <source>
        <dbReference type="Proteomes" id="UP000217076"/>
    </source>
</evidence>
<dbReference type="Proteomes" id="UP000217076">
    <property type="component" value="Unassembled WGS sequence"/>
</dbReference>
<proteinExistence type="inferred from homology"/>
<keyword evidence="4" id="KW-1185">Reference proteome</keyword>
<dbReference type="PROSITE" id="PS51353">
    <property type="entry name" value="ARSC"/>
    <property type="match status" value="1"/>
</dbReference>
<dbReference type="NCBIfam" id="TIGR01616">
    <property type="entry name" value="nitro_assoc"/>
    <property type="match status" value="1"/>
</dbReference>
<evidence type="ECO:0000256" key="1">
    <source>
        <dbReference type="ARBA" id="ARBA00007198"/>
    </source>
</evidence>
<evidence type="ECO:0000256" key="2">
    <source>
        <dbReference type="PROSITE-ProRule" id="PRU01282"/>
    </source>
</evidence>
<evidence type="ECO:0000313" key="3">
    <source>
        <dbReference type="EMBL" id="SDH63587.1"/>
    </source>
</evidence>
<organism evidence="3 4">
    <name type="scientific">Roseospirillum parvum</name>
    <dbReference type="NCBI Taxonomy" id="83401"/>
    <lineage>
        <taxon>Bacteria</taxon>
        <taxon>Pseudomonadati</taxon>
        <taxon>Pseudomonadota</taxon>
        <taxon>Alphaproteobacteria</taxon>
        <taxon>Rhodospirillales</taxon>
        <taxon>Rhodospirillaceae</taxon>
        <taxon>Roseospirillum</taxon>
    </lineage>
</organism>
<dbReference type="OrthoDB" id="5432555at2"/>
<dbReference type="AlphaFoldDB" id="A0A1G8E150"/>
<comment type="similarity">
    <text evidence="1 2">Belongs to the ArsC family.</text>
</comment>
<gene>
    <name evidence="3" type="ORF">SAMN05421742_1096</name>
</gene>
<dbReference type="InterPro" id="IPR036249">
    <property type="entry name" value="Thioredoxin-like_sf"/>
</dbReference>
<reference evidence="4" key="1">
    <citation type="submission" date="2016-10" db="EMBL/GenBank/DDBJ databases">
        <authorList>
            <person name="Varghese N."/>
            <person name="Submissions S."/>
        </authorList>
    </citation>
    <scope>NUCLEOTIDE SEQUENCE [LARGE SCALE GENOMIC DNA]</scope>
    <source>
        <strain evidence="4">930I</strain>
    </source>
</reference>
<accession>A0A1G8E150</accession>
<sequence>MAHVIFHERPGCHNNTRQKVMLAEAGHTVEAHDLLAECWSPEILAPFLETLPVARWFNPAATRVKSGEVDPASFSDTPADRARALAALCADPLLIRRPLMEAGGEFRCGFDLREVDAWIGLEKGCDLKGDVQTCPYMDVVEGCQDRFQDSQARCGA</sequence>
<dbReference type="STRING" id="83401.SAMN05421742_1096"/>
<name>A0A1G8E150_9PROT</name>
<dbReference type="EMBL" id="FNCV01000009">
    <property type="protein sequence ID" value="SDH63587.1"/>
    <property type="molecule type" value="Genomic_DNA"/>
</dbReference>
<dbReference type="InterPro" id="IPR006660">
    <property type="entry name" value="Arsenate_reductase-like"/>
</dbReference>
<dbReference type="SUPFAM" id="SSF52833">
    <property type="entry name" value="Thioredoxin-like"/>
    <property type="match status" value="1"/>
</dbReference>
<dbReference type="InterPro" id="IPR006503">
    <property type="entry name" value="Nase-assoc"/>
</dbReference>
<dbReference type="Gene3D" id="3.40.30.10">
    <property type="entry name" value="Glutaredoxin"/>
    <property type="match status" value="1"/>
</dbReference>
<dbReference type="RefSeq" id="WP_092620713.1">
    <property type="nucleotide sequence ID" value="NZ_FNCV01000009.1"/>
</dbReference>